<sequence>MRVGYNCPEKCHLCMAEDWHVLDSTARWRASVGNRSTTPFQDVNIPLMRIPGLDRAEYIHPDSCHCFHIGWGKDLAASSLVLLAKKCRWPGRSLDARLEAAFSDFIGYLNARGKTTGCDGFSCKQHFKMSSMLRC</sequence>
<organism evidence="1 2">
    <name type="scientific">Symbiodinium necroappetens</name>
    <dbReference type="NCBI Taxonomy" id="1628268"/>
    <lineage>
        <taxon>Eukaryota</taxon>
        <taxon>Sar</taxon>
        <taxon>Alveolata</taxon>
        <taxon>Dinophyceae</taxon>
        <taxon>Suessiales</taxon>
        <taxon>Symbiodiniaceae</taxon>
        <taxon>Symbiodinium</taxon>
    </lineage>
</organism>
<reference evidence="1" key="1">
    <citation type="submission" date="2021-02" db="EMBL/GenBank/DDBJ databases">
        <authorList>
            <person name="Dougan E. K."/>
            <person name="Rhodes N."/>
            <person name="Thang M."/>
            <person name="Chan C."/>
        </authorList>
    </citation>
    <scope>NUCLEOTIDE SEQUENCE</scope>
</reference>
<proteinExistence type="predicted"/>
<name>A0A812W803_9DINO</name>
<evidence type="ECO:0000313" key="1">
    <source>
        <dbReference type="EMBL" id="CAE7666347.1"/>
    </source>
</evidence>
<gene>
    <name evidence="1" type="ORF">SNEC2469_LOCUS19029</name>
</gene>
<evidence type="ECO:0000313" key="2">
    <source>
        <dbReference type="Proteomes" id="UP000601435"/>
    </source>
</evidence>
<dbReference type="OrthoDB" id="409692at2759"/>
<dbReference type="Proteomes" id="UP000601435">
    <property type="component" value="Unassembled WGS sequence"/>
</dbReference>
<dbReference type="AlphaFoldDB" id="A0A812W803"/>
<keyword evidence="2" id="KW-1185">Reference proteome</keyword>
<dbReference type="EMBL" id="CAJNJA010032355">
    <property type="protein sequence ID" value="CAE7666347.1"/>
    <property type="molecule type" value="Genomic_DNA"/>
</dbReference>
<protein>
    <submittedName>
        <fullName evidence="1">Uncharacterized protein</fullName>
    </submittedName>
</protein>
<comment type="caution">
    <text evidence="1">The sequence shown here is derived from an EMBL/GenBank/DDBJ whole genome shotgun (WGS) entry which is preliminary data.</text>
</comment>
<accession>A0A812W803</accession>